<organism evidence="1">
    <name type="scientific">marine sediment metagenome</name>
    <dbReference type="NCBI Taxonomy" id="412755"/>
    <lineage>
        <taxon>unclassified sequences</taxon>
        <taxon>metagenomes</taxon>
        <taxon>ecological metagenomes</taxon>
    </lineage>
</organism>
<dbReference type="Gene3D" id="3.90.75.20">
    <property type="match status" value="1"/>
</dbReference>
<dbReference type="InterPro" id="IPR044925">
    <property type="entry name" value="His-Me_finger_sf"/>
</dbReference>
<evidence type="ECO:0008006" key="2">
    <source>
        <dbReference type="Google" id="ProtNLM"/>
    </source>
</evidence>
<accession>A0A0F9IG53</accession>
<dbReference type="EMBL" id="LAZR01012494">
    <property type="protein sequence ID" value="KKM26536.1"/>
    <property type="molecule type" value="Genomic_DNA"/>
</dbReference>
<reference evidence="1" key="1">
    <citation type="journal article" date="2015" name="Nature">
        <title>Complex archaea that bridge the gap between prokaryotes and eukaryotes.</title>
        <authorList>
            <person name="Spang A."/>
            <person name="Saw J.H."/>
            <person name="Jorgensen S.L."/>
            <person name="Zaremba-Niedzwiedzka K."/>
            <person name="Martijn J."/>
            <person name="Lind A.E."/>
            <person name="van Eijk R."/>
            <person name="Schleper C."/>
            <person name="Guy L."/>
            <person name="Ettema T.J."/>
        </authorList>
    </citation>
    <scope>NUCLEOTIDE SEQUENCE</scope>
</reference>
<dbReference type="SUPFAM" id="SSF54060">
    <property type="entry name" value="His-Me finger endonucleases"/>
    <property type="match status" value="1"/>
</dbReference>
<evidence type="ECO:0000313" key="1">
    <source>
        <dbReference type="EMBL" id="KKM26536.1"/>
    </source>
</evidence>
<dbReference type="AlphaFoldDB" id="A0A0F9IG53"/>
<protein>
    <recommendedName>
        <fullName evidence="2">HNH nuclease domain-containing protein</fullName>
    </recommendedName>
</protein>
<comment type="caution">
    <text evidence="1">The sequence shown here is derived from an EMBL/GenBank/DDBJ whole genome shotgun (WGS) entry which is preliminary data.</text>
</comment>
<proteinExistence type="predicted"/>
<gene>
    <name evidence="1" type="ORF">LCGC14_1583730</name>
</gene>
<name>A0A0F9IG53_9ZZZZ</name>
<sequence length="170" mass="19651">MTIDLNEKQTVDVINAYTVDLESAQSIADRYRRTRQGIYKLLRRNGIKPQDYGRITVSCTACGTDTVKPRNRIRHSKHLFCDQECYTAYVEAMQGGSYNQNRQGQRVGRAVVSAYFDIQPGQIVHHEDRNTLNNHPQNLRVFQNQGDHIRHHRWARDGIEVKPVWDGSLS</sequence>